<feature type="domain" description="Response regulatory" evidence="6">
    <location>
        <begin position="2"/>
        <end position="118"/>
    </location>
</feature>
<dbReference type="AlphaFoldDB" id="A0A0A5G4M4"/>
<dbReference type="PROSITE" id="PS50110">
    <property type="entry name" value="RESPONSE_REGULATORY"/>
    <property type="match status" value="1"/>
</dbReference>
<accession>A0A0A5G4M4</accession>
<evidence type="ECO:0000256" key="3">
    <source>
        <dbReference type="ARBA" id="ARBA00023163"/>
    </source>
</evidence>
<evidence type="ECO:0000256" key="2">
    <source>
        <dbReference type="ARBA" id="ARBA00023125"/>
    </source>
</evidence>
<proteinExistence type="predicted"/>
<dbReference type="GO" id="GO:0003700">
    <property type="term" value="F:DNA-binding transcription factor activity"/>
    <property type="evidence" value="ECO:0007669"/>
    <property type="project" value="InterPro"/>
</dbReference>
<dbReference type="eggNOG" id="COG4977">
    <property type="taxonomic scope" value="Bacteria"/>
</dbReference>
<name>A0A0A5G4M4_9BACI</name>
<gene>
    <name evidence="7" type="ORF">N784_06445</name>
</gene>
<dbReference type="SMART" id="SM00342">
    <property type="entry name" value="HTH_ARAC"/>
    <property type="match status" value="1"/>
</dbReference>
<organism evidence="7 8">
    <name type="scientific">Pontibacillus litoralis JSM 072002</name>
    <dbReference type="NCBI Taxonomy" id="1385512"/>
    <lineage>
        <taxon>Bacteria</taxon>
        <taxon>Bacillati</taxon>
        <taxon>Bacillota</taxon>
        <taxon>Bacilli</taxon>
        <taxon>Bacillales</taxon>
        <taxon>Bacillaceae</taxon>
        <taxon>Pontibacillus</taxon>
    </lineage>
</organism>
<feature type="domain" description="HTH araC/xylS-type" evidence="5">
    <location>
        <begin position="392"/>
        <end position="490"/>
    </location>
</feature>
<reference evidence="7 8" key="1">
    <citation type="submission" date="2013-08" db="EMBL/GenBank/DDBJ databases">
        <authorList>
            <person name="Huang J."/>
            <person name="Wang G."/>
        </authorList>
    </citation>
    <scope>NUCLEOTIDE SEQUENCE [LARGE SCALE GENOMIC DNA]</scope>
    <source>
        <strain evidence="7 8">JSM 072002</strain>
    </source>
</reference>
<dbReference type="InterPro" id="IPR001789">
    <property type="entry name" value="Sig_transdc_resp-reg_receiver"/>
</dbReference>
<sequence length="490" mass="57700">MNMLIIDRDETEKAGIEWFIKANQMRFNEIYYAPSIQRANRMIKDKQPDVVIIELDMLTKRNISSFSIHVKRYCKRLISITAEPLFERAQQAIELNSSSLLVKPFNLKLLQTALMKASHQEKQHLQQIHPEHRNQEVYHSLFMDAELGDNVKPYFLLIEPEDKNKIKVLYQWLHQLKLPFSTELFPLSHMVVCLAYPIDSSDVESIRNEAHKMLQWGEEAFDFSINIAIHDCYLTVDNLKHVYDQTKNALQLKFYKGFKQVFLTSDTPTFVTFDPFLTSAEQRMWITSLEKGDINRLKDFLHQSFTITSNTYPEPEIVRIKLTSILAQIRRFIKNYKLSKIDEIEREYHTMFSIILNSPILYTIIQELILFCIKVTQNAHSHKQNGEFDYIERSIFYLENHYQNKNLKLDDIASYLDISPNYLSSLLSAKQKPFKKILSTIRIQAAKKQLKETDYSIQLISDQVGYKDPNYFSRSFKKVVGLSPKEYRSF</sequence>
<comment type="caution">
    <text evidence="4">Lacks conserved residue(s) required for the propagation of feature annotation.</text>
</comment>
<evidence type="ECO:0008006" key="9">
    <source>
        <dbReference type="Google" id="ProtNLM"/>
    </source>
</evidence>
<keyword evidence="2" id="KW-0238">DNA-binding</keyword>
<keyword evidence="3" id="KW-0804">Transcription</keyword>
<dbReference type="STRING" id="1385512.N784_06445"/>
<comment type="caution">
    <text evidence="7">The sequence shown here is derived from an EMBL/GenBank/DDBJ whole genome shotgun (WGS) entry which is preliminary data.</text>
</comment>
<evidence type="ECO:0000259" key="6">
    <source>
        <dbReference type="PROSITE" id="PS50110"/>
    </source>
</evidence>
<evidence type="ECO:0000313" key="8">
    <source>
        <dbReference type="Proteomes" id="UP000030401"/>
    </source>
</evidence>
<evidence type="ECO:0000256" key="4">
    <source>
        <dbReference type="PROSITE-ProRule" id="PRU00169"/>
    </source>
</evidence>
<dbReference type="InterPro" id="IPR011006">
    <property type="entry name" value="CheY-like_superfamily"/>
</dbReference>
<dbReference type="PANTHER" id="PTHR43280">
    <property type="entry name" value="ARAC-FAMILY TRANSCRIPTIONAL REGULATOR"/>
    <property type="match status" value="1"/>
</dbReference>
<dbReference type="InterPro" id="IPR018060">
    <property type="entry name" value="HTH_AraC"/>
</dbReference>
<keyword evidence="8" id="KW-1185">Reference proteome</keyword>
<dbReference type="GO" id="GO:0043565">
    <property type="term" value="F:sequence-specific DNA binding"/>
    <property type="evidence" value="ECO:0007669"/>
    <property type="project" value="InterPro"/>
</dbReference>
<dbReference type="SUPFAM" id="SSF46689">
    <property type="entry name" value="Homeodomain-like"/>
    <property type="match status" value="1"/>
</dbReference>
<protein>
    <recommendedName>
        <fullName evidence="9">AraC family transcriptional regulator</fullName>
    </recommendedName>
</protein>
<dbReference type="OrthoDB" id="342399at2"/>
<evidence type="ECO:0000313" key="7">
    <source>
        <dbReference type="EMBL" id="KGX86020.1"/>
    </source>
</evidence>
<dbReference type="Gene3D" id="3.40.50.2300">
    <property type="match status" value="1"/>
</dbReference>
<dbReference type="PANTHER" id="PTHR43280:SF2">
    <property type="entry name" value="HTH-TYPE TRANSCRIPTIONAL REGULATOR EXSA"/>
    <property type="match status" value="1"/>
</dbReference>
<dbReference type="PROSITE" id="PS01124">
    <property type="entry name" value="HTH_ARAC_FAMILY_2"/>
    <property type="match status" value="1"/>
</dbReference>
<dbReference type="Gene3D" id="1.10.10.60">
    <property type="entry name" value="Homeodomain-like"/>
    <property type="match status" value="2"/>
</dbReference>
<dbReference type="SUPFAM" id="SSF52172">
    <property type="entry name" value="CheY-like"/>
    <property type="match status" value="1"/>
</dbReference>
<dbReference type="EMBL" id="AVPG01000017">
    <property type="protein sequence ID" value="KGX86020.1"/>
    <property type="molecule type" value="Genomic_DNA"/>
</dbReference>
<evidence type="ECO:0000259" key="5">
    <source>
        <dbReference type="PROSITE" id="PS01124"/>
    </source>
</evidence>
<dbReference type="PRINTS" id="PR00032">
    <property type="entry name" value="HTHARAC"/>
</dbReference>
<dbReference type="Pfam" id="PF12833">
    <property type="entry name" value="HTH_18"/>
    <property type="match status" value="1"/>
</dbReference>
<dbReference type="InterPro" id="IPR020449">
    <property type="entry name" value="Tscrpt_reg_AraC-type_HTH"/>
</dbReference>
<dbReference type="GO" id="GO:0000160">
    <property type="term" value="P:phosphorelay signal transduction system"/>
    <property type="evidence" value="ECO:0007669"/>
    <property type="project" value="InterPro"/>
</dbReference>
<dbReference type="eggNOG" id="COG3279">
    <property type="taxonomic scope" value="Bacteria"/>
</dbReference>
<keyword evidence="1" id="KW-0805">Transcription regulation</keyword>
<evidence type="ECO:0000256" key="1">
    <source>
        <dbReference type="ARBA" id="ARBA00023015"/>
    </source>
</evidence>
<dbReference type="InterPro" id="IPR009057">
    <property type="entry name" value="Homeodomain-like_sf"/>
</dbReference>
<dbReference type="Proteomes" id="UP000030401">
    <property type="component" value="Unassembled WGS sequence"/>
</dbReference>